<proteinExistence type="inferred from homology"/>
<reference evidence="6 7" key="1">
    <citation type="journal article" date="2019" name="Nat. Microbiol.">
        <title>Mediterranean grassland soil C-N compound turnover is dependent on rainfall and depth, and is mediated by genomically divergent microorganisms.</title>
        <authorList>
            <person name="Diamond S."/>
            <person name="Andeer P.F."/>
            <person name="Li Z."/>
            <person name="Crits-Christoph A."/>
            <person name="Burstein D."/>
            <person name="Anantharaman K."/>
            <person name="Lane K.R."/>
            <person name="Thomas B.C."/>
            <person name="Pan C."/>
            <person name="Northen T.R."/>
            <person name="Banfield J.F."/>
        </authorList>
    </citation>
    <scope>NUCLEOTIDE SEQUENCE [LARGE SCALE GENOMIC DNA]</scope>
    <source>
        <strain evidence="6">WS_3</strain>
    </source>
</reference>
<dbReference type="AlphaFoldDB" id="A0A538SLI8"/>
<dbReference type="Proteomes" id="UP000320184">
    <property type="component" value="Unassembled WGS sequence"/>
</dbReference>
<dbReference type="InterPro" id="IPR015421">
    <property type="entry name" value="PyrdxlP-dep_Trfase_major"/>
</dbReference>
<evidence type="ECO:0000313" key="6">
    <source>
        <dbReference type="EMBL" id="TMQ52231.1"/>
    </source>
</evidence>
<dbReference type="InterPro" id="IPR005814">
    <property type="entry name" value="Aminotrans_3"/>
</dbReference>
<dbReference type="FunFam" id="3.40.640.10:FF:000004">
    <property type="entry name" value="Acetylornithine aminotransferase"/>
    <property type="match status" value="1"/>
</dbReference>
<evidence type="ECO:0000256" key="5">
    <source>
        <dbReference type="RuleBase" id="RU003560"/>
    </source>
</evidence>
<evidence type="ECO:0000256" key="3">
    <source>
        <dbReference type="ARBA" id="ARBA00022679"/>
    </source>
</evidence>
<dbReference type="GO" id="GO:0042802">
    <property type="term" value="F:identical protein binding"/>
    <property type="evidence" value="ECO:0007669"/>
    <property type="project" value="TreeGrafter"/>
</dbReference>
<dbReference type="CDD" id="cd00610">
    <property type="entry name" value="OAT_like"/>
    <property type="match status" value="1"/>
</dbReference>
<dbReference type="GO" id="GO:0008483">
    <property type="term" value="F:transaminase activity"/>
    <property type="evidence" value="ECO:0007669"/>
    <property type="project" value="UniProtKB-KW"/>
</dbReference>
<keyword evidence="4 5" id="KW-0663">Pyridoxal phosphate</keyword>
<dbReference type="GO" id="GO:0030170">
    <property type="term" value="F:pyridoxal phosphate binding"/>
    <property type="evidence" value="ECO:0007669"/>
    <property type="project" value="InterPro"/>
</dbReference>
<dbReference type="SUPFAM" id="SSF53383">
    <property type="entry name" value="PLP-dependent transferases"/>
    <property type="match status" value="1"/>
</dbReference>
<organism evidence="6 7">
    <name type="scientific">Eiseniibacteriota bacterium</name>
    <dbReference type="NCBI Taxonomy" id="2212470"/>
    <lineage>
        <taxon>Bacteria</taxon>
        <taxon>Candidatus Eiseniibacteriota</taxon>
    </lineage>
</organism>
<name>A0A538SLI8_UNCEI</name>
<dbReference type="PANTHER" id="PTHR11986">
    <property type="entry name" value="AMINOTRANSFERASE CLASS III"/>
    <property type="match status" value="1"/>
</dbReference>
<dbReference type="EMBL" id="VBOT01000039">
    <property type="protein sequence ID" value="TMQ52231.1"/>
    <property type="molecule type" value="Genomic_DNA"/>
</dbReference>
<keyword evidence="2 6" id="KW-0032">Aminotransferase</keyword>
<dbReference type="PIRSF" id="PIRSF000521">
    <property type="entry name" value="Transaminase_4ab_Lys_Orn"/>
    <property type="match status" value="1"/>
</dbReference>
<sequence length="435" mass="45872">MGEDTGGTALAVTAGAANATAPASETDRALALEELERFAPLYPLPRLELVSGRNARVVDTAGREYIDFVSGIGVNALGHAPAGIARAVARQMKLLAHCSNLFANRPAIELARALTDATGYSKVFFCNSGTEGMEAALKFARARARALGLPGRDVLAFRGGFHGRTAFALSATWTPSYREPFEPLVPGVRFADFNQVEGLDQVLDEGLAAVVVEPVQGEGGAVPARREFLEALRARCSALGVQLIFDEVQCGMGRCGWLLAAQHYRVRADVTVLSKALGGGLPLAAVLMSDEAARGLAPGQHGCTFGGGPAVTSAGLQVLERVRRPGFLARVRARGRNLEKGLEALAQRHSTISEARGLGLLRAVVVADSAPFDAPALVKAARDHGLLLVRGGERAVRLIPPLTVSPGEIEEALARLDRALHHLEDQAATKGEKKP</sequence>
<evidence type="ECO:0000256" key="4">
    <source>
        <dbReference type="ARBA" id="ARBA00022898"/>
    </source>
</evidence>
<accession>A0A538SLI8</accession>
<evidence type="ECO:0000313" key="7">
    <source>
        <dbReference type="Proteomes" id="UP000320184"/>
    </source>
</evidence>
<comment type="cofactor">
    <cofactor evidence="1">
        <name>pyridoxal 5'-phosphate</name>
        <dbReference type="ChEBI" id="CHEBI:597326"/>
    </cofactor>
</comment>
<gene>
    <name evidence="6" type="ORF">E6K73_03480</name>
</gene>
<dbReference type="PANTHER" id="PTHR11986:SF79">
    <property type="entry name" value="ACETYLORNITHINE AMINOTRANSFERASE, MITOCHONDRIAL"/>
    <property type="match status" value="1"/>
</dbReference>
<dbReference type="InterPro" id="IPR049704">
    <property type="entry name" value="Aminotrans_3_PPA_site"/>
</dbReference>
<dbReference type="PROSITE" id="PS00600">
    <property type="entry name" value="AA_TRANSFER_CLASS_3"/>
    <property type="match status" value="1"/>
</dbReference>
<comment type="caution">
    <text evidence="6">The sequence shown here is derived from an EMBL/GenBank/DDBJ whole genome shotgun (WGS) entry which is preliminary data.</text>
</comment>
<dbReference type="Gene3D" id="3.90.1150.10">
    <property type="entry name" value="Aspartate Aminotransferase, domain 1"/>
    <property type="match status" value="1"/>
</dbReference>
<evidence type="ECO:0000256" key="2">
    <source>
        <dbReference type="ARBA" id="ARBA00022576"/>
    </source>
</evidence>
<dbReference type="Gene3D" id="3.40.640.10">
    <property type="entry name" value="Type I PLP-dependent aspartate aminotransferase-like (Major domain)"/>
    <property type="match status" value="1"/>
</dbReference>
<evidence type="ECO:0000256" key="1">
    <source>
        <dbReference type="ARBA" id="ARBA00001933"/>
    </source>
</evidence>
<keyword evidence="3 6" id="KW-0808">Transferase</keyword>
<dbReference type="InterPro" id="IPR015424">
    <property type="entry name" value="PyrdxlP-dep_Trfase"/>
</dbReference>
<dbReference type="InterPro" id="IPR015422">
    <property type="entry name" value="PyrdxlP-dep_Trfase_small"/>
</dbReference>
<comment type="similarity">
    <text evidence="5">Belongs to the class-III pyridoxal-phosphate-dependent aminotransferase family.</text>
</comment>
<dbReference type="Pfam" id="PF00202">
    <property type="entry name" value="Aminotran_3"/>
    <property type="match status" value="1"/>
</dbReference>
<protein>
    <submittedName>
        <fullName evidence="6">Aminotransferase class III-fold pyridoxal phosphate-dependent enzyme</fullName>
    </submittedName>
</protein>
<dbReference type="InterPro" id="IPR050103">
    <property type="entry name" value="Class-III_PLP-dep_AT"/>
</dbReference>